<evidence type="ECO:0000256" key="1">
    <source>
        <dbReference type="SAM" id="Phobius"/>
    </source>
</evidence>
<gene>
    <name evidence="2" type="ORF">PYCCODRAFT_442848</name>
</gene>
<dbReference type="AlphaFoldDB" id="A0A1Y2IN96"/>
<dbReference type="Proteomes" id="UP000193067">
    <property type="component" value="Unassembled WGS sequence"/>
</dbReference>
<accession>A0A1Y2IN96</accession>
<keyword evidence="1" id="KW-1133">Transmembrane helix</keyword>
<protein>
    <submittedName>
        <fullName evidence="2">Uncharacterized protein</fullName>
    </submittedName>
</protein>
<feature type="transmembrane region" description="Helical" evidence="1">
    <location>
        <begin position="79"/>
        <end position="97"/>
    </location>
</feature>
<reference evidence="2 3" key="1">
    <citation type="journal article" date="2015" name="Biotechnol. Biofuels">
        <title>Enhanced degradation of softwood versus hardwood by the white-rot fungus Pycnoporus coccineus.</title>
        <authorList>
            <person name="Couturier M."/>
            <person name="Navarro D."/>
            <person name="Chevret D."/>
            <person name="Henrissat B."/>
            <person name="Piumi F."/>
            <person name="Ruiz-Duenas F.J."/>
            <person name="Martinez A.T."/>
            <person name="Grigoriev I.V."/>
            <person name="Riley R."/>
            <person name="Lipzen A."/>
            <person name="Berrin J.G."/>
            <person name="Master E.R."/>
            <person name="Rosso M.N."/>
        </authorList>
    </citation>
    <scope>NUCLEOTIDE SEQUENCE [LARGE SCALE GENOMIC DNA]</scope>
    <source>
        <strain evidence="2 3">BRFM310</strain>
    </source>
</reference>
<name>A0A1Y2IN96_TRAC3</name>
<feature type="transmembrane region" description="Helical" evidence="1">
    <location>
        <begin position="38"/>
        <end position="59"/>
    </location>
</feature>
<keyword evidence="1" id="KW-0472">Membrane</keyword>
<sequence>MFPRSKEGPNIYYERNSRVLLGEKPCPSRRANAPSGKVLVNLLLCIYALVLAVTLSHFGRLGYVYPLHSAWCDYSCTNRMLTTIYMVVSSLPWVIAIEPQLDQELSHPRALAAIYDVAL</sequence>
<evidence type="ECO:0000313" key="3">
    <source>
        <dbReference type="Proteomes" id="UP000193067"/>
    </source>
</evidence>
<organism evidence="2 3">
    <name type="scientific">Trametes coccinea (strain BRFM310)</name>
    <name type="common">Pycnoporus coccineus</name>
    <dbReference type="NCBI Taxonomy" id="1353009"/>
    <lineage>
        <taxon>Eukaryota</taxon>
        <taxon>Fungi</taxon>
        <taxon>Dikarya</taxon>
        <taxon>Basidiomycota</taxon>
        <taxon>Agaricomycotina</taxon>
        <taxon>Agaricomycetes</taxon>
        <taxon>Polyporales</taxon>
        <taxon>Polyporaceae</taxon>
        <taxon>Trametes</taxon>
    </lineage>
</organism>
<keyword evidence="3" id="KW-1185">Reference proteome</keyword>
<proteinExistence type="predicted"/>
<evidence type="ECO:0000313" key="2">
    <source>
        <dbReference type="EMBL" id="OSD02114.1"/>
    </source>
</evidence>
<dbReference type="EMBL" id="KZ084107">
    <property type="protein sequence ID" value="OSD02114.1"/>
    <property type="molecule type" value="Genomic_DNA"/>
</dbReference>
<keyword evidence="1" id="KW-0812">Transmembrane</keyword>